<feature type="transmembrane region" description="Helical" evidence="6">
    <location>
        <begin position="303"/>
        <end position="324"/>
    </location>
</feature>
<keyword evidence="2" id="KW-1003">Cell membrane</keyword>
<dbReference type="EMBL" id="PVTF01000010">
    <property type="protein sequence ID" value="PRY37399.1"/>
    <property type="molecule type" value="Genomic_DNA"/>
</dbReference>
<dbReference type="InterPro" id="IPR003838">
    <property type="entry name" value="ABC3_permease_C"/>
</dbReference>
<dbReference type="AlphaFoldDB" id="A0A2T0SVG1"/>
<evidence type="ECO:0000313" key="9">
    <source>
        <dbReference type="Proteomes" id="UP000239494"/>
    </source>
</evidence>
<feature type="transmembrane region" description="Helical" evidence="6">
    <location>
        <begin position="387"/>
        <end position="415"/>
    </location>
</feature>
<keyword evidence="3 6" id="KW-0812">Transmembrane</keyword>
<feature type="domain" description="ABC3 transporter permease C-terminal" evidence="7">
    <location>
        <begin position="253"/>
        <end position="367"/>
    </location>
</feature>
<feature type="transmembrane region" description="Helical" evidence="6">
    <location>
        <begin position="427"/>
        <end position="452"/>
    </location>
</feature>
<dbReference type="PROSITE" id="PS51257">
    <property type="entry name" value="PROKAR_LIPOPROTEIN"/>
    <property type="match status" value="1"/>
</dbReference>
<keyword evidence="4 6" id="KW-1133">Transmembrane helix</keyword>
<protein>
    <submittedName>
        <fullName evidence="8">Putative ABC transport system permease protein</fullName>
    </submittedName>
</protein>
<evidence type="ECO:0000256" key="5">
    <source>
        <dbReference type="ARBA" id="ARBA00023136"/>
    </source>
</evidence>
<comment type="caution">
    <text evidence="8">The sequence shown here is derived from an EMBL/GenBank/DDBJ whole genome shotgun (WGS) entry which is preliminary data.</text>
</comment>
<feature type="transmembrane region" description="Helical" evidence="6">
    <location>
        <begin position="704"/>
        <end position="728"/>
    </location>
</feature>
<feature type="transmembrane region" description="Helical" evidence="6">
    <location>
        <begin position="793"/>
        <end position="813"/>
    </location>
</feature>
<feature type="transmembrane region" description="Helical" evidence="6">
    <location>
        <begin position="344"/>
        <end position="366"/>
    </location>
</feature>
<keyword evidence="9" id="KW-1185">Reference proteome</keyword>
<organism evidence="8 9">
    <name type="scientific">Umezawaea tangerina</name>
    <dbReference type="NCBI Taxonomy" id="84725"/>
    <lineage>
        <taxon>Bacteria</taxon>
        <taxon>Bacillati</taxon>
        <taxon>Actinomycetota</taxon>
        <taxon>Actinomycetes</taxon>
        <taxon>Pseudonocardiales</taxon>
        <taxon>Pseudonocardiaceae</taxon>
        <taxon>Umezawaea</taxon>
    </lineage>
</organism>
<gene>
    <name evidence="8" type="ORF">CLV43_110210</name>
</gene>
<dbReference type="OrthoDB" id="3223244at2"/>
<sequence length="831" mass="84474">MFRLALRTLRFRKGGFAASFIALFFGAAIVMACGGLMETGIRDAVPPQRLAAAPLVVATSESYVERARVDASLVPKIAAVPGVAKAVPDVSFPLDPLRDRVPITGGEVDGHAWSSALLAPYSLRSGDAPTDGDVVLDEGVAAATGQGVGGTLSVAIGGKVQDFRVSGVAAAASDNRAVFFSDADATRLHAKSGKVDAIGVLPADGVSVADLQERLTAVIADSKLAVLTGDDRGRAEISGSPGGGDDLVALSAVFGGLAVMVAMFVVAGTLGLSVQQRHREMALLRAIGSTPGQLRRMILGETIVVAVLATALAFPLNLVLGRWLLEQLAGAGVTSEAIAFRQGWIPVAAGVGISLLSATAAAFVAGRGAALTRPTEALAEASLQTRWFSWIRLTFALICLAGGTALSVVTALVMSGPVAASTAGPTAMLWASGLALLSPGITRVLIAVLRWPVRAVTGLSGYLAVMNSDARRIRVAGAITPVMLATGLATALIYLQTTTASGAPSFADDLDADAAVTSQTGGVPLELVTTVKAQQGVGAVSALVDSTATFRAGEDNDDSATALGVTGDGVEGTLGIKATSGRLADLTGGTVALTTDRADRLHYALGDSVQLRMGDGANVDVRLVALYAGSGEETMLLPADLVAKHTTTGLASQILVAAADGTSASALLATLQDLAKTDPDIRVGDRASLVSSGGGGGGEQTGAWVNYLLVGMILAYTVISLVNTLVIATGERRREFALQRLIGATHGQILRMVGVEAVLIALGGIVLGALVSAMTLVPFAYAVYDSPWPSGPLWIYLAVTGGATGLTLLSTVLSTGYVLRTPPVEAAATMS</sequence>
<comment type="subcellular location">
    <subcellularLocation>
        <location evidence="1">Cell membrane</location>
        <topology evidence="1">Multi-pass membrane protein</topology>
    </subcellularLocation>
</comment>
<evidence type="ECO:0000256" key="3">
    <source>
        <dbReference type="ARBA" id="ARBA00022692"/>
    </source>
</evidence>
<dbReference type="PANTHER" id="PTHR30287:SF1">
    <property type="entry name" value="INNER MEMBRANE PROTEIN"/>
    <property type="match status" value="1"/>
</dbReference>
<evidence type="ECO:0000259" key="7">
    <source>
        <dbReference type="Pfam" id="PF02687"/>
    </source>
</evidence>
<dbReference type="GO" id="GO:0005886">
    <property type="term" value="C:plasma membrane"/>
    <property type="evidence" value="ECO:0007669"/>
    <property type="project" value="UniProtKB-SubCell"/>
</dbReference>
<proteinExistence type="predicted"/>
<keyword evidence="5 6" id="KW-0472">Membrane</keyword>
<accession>A0A2T0SVG1</accession>
<feature type="transmembrane region" description="Helical" evidence="6">
    <location>
        <begin position="247"/>
        <end position="272"/>
    </location>
</feature>
<dbReference type="Proteomes" id="UP000239494">
    <property type="component" value="Unassembled WGS sequence"/>
</dbReference>
<evidence type="ECO:0000256" key="4">
    <source>
        <dbReference type="ARBA" id="ARBA00022989"/>
    </source>
</evidence>
<feature type="transmembrane region" description="Helical" evidence="6">
    <location>
        <begin position="749"/>
        <end position="781"/>
    </location>
</feature>
<evidence type="ECO:0000256" key="2">
    <source>
        <dbReference type="ARBA" id="ARBA00022475"/>
    </source>
</evidence>
<dbReference type="Pfam" id="PF02687">
    <property type="entry name" value="FtsX"/>
    <property type="match status" value="2"/>
</dbReference>
<name>A0A2T0SVG1_9PSEU</name>
<dbReference type="PANTHER" id="PTHR30287">
    <property type="entry name" value="MEMBRANE COMPONENT OF PREDICTED ABC SUPERFAMILY METABOLITE UPTAKE TRANSPORTER"/>
    <property type="match status" value="1"/>
</dbReference>
<evidence type="ECO:0000256" key="1">
    <source>
        <dbReference type="ARBA" id="ARBA00004651"/>
    </source>
</evidence>
<reference evidence="8 9" key="1">
    <citation type="submission" date="2018-03" db="EMBL/GenBank/DDBJ databases">
        <title>Genomic Encyclopedia of Archaeal and Bacterial Type Strains, Phase II (KMG-II): from individual species to whole genera.</title>
        <authorList>
            <person name="Goeker M."/>
        </authorList>
    </citation>
    <scope>NUCLEOTIDE SEQUENCE [LARGE SCALE GENOMIC DNA]</scope>
    <source>
        <strain evidence="8 9">DSM 44720</strain>
    </source>
</reference>
<dbReference type="InterPro" id="IPR038766">
    <property type="entry name" value="Membrane_comp_ABC_pdt"/>
</dbReference>
<evidence type="ECO:0000256" key="6">
    <source>
        <dbReference type="SAM" id="Phobius"/>
    </source>
</evidence>
<dbReference type="RefSeq" id="WP_106191728.1">
    <property type="nucleotide sequence ID" value="NZ_PVTF01000010.1"/>
</dbReference>
<feature type="domain" description="ABC3 transporter permease C-terminal" evidence="7">
    <location>
        <begin position="708"/>
        <end position="823"/>
    </location>
</feature>
<evidence type="ECO:0000313" key="8">
    <source>
        <dbReference type="EMBL" id="PRY37399.1"/>
    </source>
</evidence>
<feature type="transmembrane region" description="Helical" evidence="6">
    <location>
        <begin position="473"/>
        <end position="495"/>
    </location>
</feature>